<dbReference type="KEGG" id="ral:Rumal_1346"/>
<reference evidence="1 2" key="1">
    <citation type="journal article" date="2011" name="J. Bacteriol.">
        <title>Complete genome of the cellulolytic ruminal bacterium Ruminococcus albus 7.</title>
        <authorList>
            <person name="Suen G."/>
            <person name="Stevenson D.M."/>
            <person name="Bruce D.C."/>
            <person name="Chertkov O."/>
            <person name="Copeland A."/>
            <person name="Cheng J.F."/>
            <person name="Detter C."/>
            <person name="Detter J.C."/>
            <person name="Goodwin L.A."/>
            <person name="Han C.S."/>
            <person name="Hauser L.J."/>
            <person name="Ivanova N.N."/>
            <person name="Kyrpides N.C."/>
            <person name="Land M.L."/>
            <person name="Lapidus A."/>
            <person name="Lucas S."/>
            <person name="Ovchinnikova G."/>
            <person name="Pitluck S."/>
            <person name="Tapia R."/>
            <person name="Woyke T."/>
            <person name="Boyum J."/>
            <person name="Mead D."/>
            <person name="Weimer P.J."/>
        </authorList>
    </citation>
    <scope>NUCLEOTIDE SEQUENCE [LARGE SCALE GENOMIC DNA]</scope>
    <source>
        <strain evidence="2">ATCC 27210 / DSM 20455 / JCM 14654 / NCDO 2250 / 7</strain>
    </source>
</reference>
<name>E6UEU2_RUMA7</name>
<proteinExistence type="predicted"/>
<sequence length="54" mass="6478">MFLHLSKDDGSVCMNDPFYIQRKTAKSCTFLYNFCRNMSELKEKTYICTERVDR</sequence>
<accession>E6UEU2</accession>
<dbReference type="HOGENOM" id="CLU_3047675_0_0_9"/>
<evidence type="ECO:0000313" key="2">
    <source>
        <dbReference type="Proteomes" id="UP000006919"/>
    </source>
</evidence>
<dbReference type="AlphaFoldDB" id="E6UEU2"/>
<evidence type="ECO:0000313" key="1">
    <source>
        <dbReference type="EMBL" id="ADU21861.1"/>
    </source>
</evidence>
<protein>
    <submittedName>
        <fullName evidence="1">Uncharacterized protein</fullName>
    </submittedName>
</protein>
<gene>
    <name evidence="1" type="ordered locus">Rumal_1346</name>
</gene>
<dbReference type="STRING" id="697329.Rumal_1346"/>
<organism evidence="1 2">
    <name type="scientific">Ruminococcus albus (strain ATCC 27210 / DSM 20455 / JCM 14654 / NCDO 2250 / 7)</name>
    <dbReference type="NCBI Taxonomy" id="697329"/>
    <lineage>
        <taxon>Bacteria</taxon>
        <taxon>Bacillati</taxon>
        <taxon>Bacillota</taxon>
        <taxon>Clostridia</taxon>
        <taxon>Eubacteriales</taxon>
        <taxon>Oscillospiraceae</taxon>
        <taxon>Ruminococcus</taxon>
    </lineage>
</organism>
<dbReference type="Proteomes" id="UP000006919">
    <property type="component" value="Chromosome"/>
</dbReference>
<dbReference type="EMBL" id="CP002403">
    <property type="protein sequence ID" value="ADU21861.1"/>
    <property type="molecule type" value="Genomic_DNA"/>
</dbReference>